<dbReference type="Proteomes" id="UP001066276">
    <property type="component" value="Chromosome 12"/>
</dbReference>
<dbReference type="AlphaFoldDB" id="A0AAV7L0M9"/>
<protein>
    <submittedName>
        <fullName evidence="1">Uncharacterized protein</fullName>
    </submittedName>
</protein>
<sequence>MFTPWTVEVARSGHMGPLNHKLPIILVDPTEAEELVKVLYLEVACLEGRASGLLWVLLPLGWRSLPLFGGEATWAGWHVQILGGSSPLHHGLRDGWCPWRYQHKMTEEISVWILLGKEIK</sequence>
<keyword evidence="2" id="KW-1185">Reference proteome</keyword>
<reference evidence="1" key="1">
    <citation type="journal article" date="2022" name="bioRxiv">
        <title>Sequencing and chromosome-scale assembly of the giantPleurodeles waltlgenome.</title>
        <authorList>
            <person name="Brown T."/>
            <person name="Elewa A."/>
            <person name="Iarovenko S."/>
            <person name="Subramanian E."/>
            <person name="Araus A.J."/>
            <person name="Petzold A."/>
            <person name="Susuki M."/>
            <person name="Suzuki K.-i.T."/>
            <person name="Hayashi T."/>
            <person name="Toyoda A."/>
            <person name="Oliveira C."/>
            <person name="Osipova E."/>
            <person name="Leigh N.D."/>
            <person name="Simon A."/>
            <person name="Yun M.H."/>
        </authorList>
    </citation>
    <scope>NUCLEOTIDE SEQUENCE</scope>
    <source>
        <strain evidence="1">20211129_DDA</strain>
        <tissue evidence="1">Liver</tissue>
    </source>
</reference>
<dbReference type="EMBL" id="JANPWB010000016">
    <property type="protein sequence ID" value="KAJ1085266.1"/>
    <property type="molecule type" value="Genomic_DNA"/>
</dbReference>
<accession>A0AAV7L0M9</accession>
<comment type="caution">
    <text evidence="1">The sequence shown here is derived from an EMBL/GenBank/DDBJ whole genome shotgun (WGS) entry which is preliminary data.</text>
</comment>
<evidence type="ECO:0000313" key="1">
    <source>
        <dbReference type="EMBL" id="KAJ1085266.1"/>
    </source>
</evidence>
<name>A0AAV7L0M9_PLEWA</name>
<evidence type="ECO:0000313" key="2">
    <source>
        <dbReference type="Proteomes" id="UP001066276"/>
    </source>
</evidence>
<organism evidence="1 2">
    <name type="scientific">Pleurodeles waltl</name>
    <name type="common">Iberian ribbed newt</name>
    <dbReference type="NCBI Taxonomy" id="8319"/>
    <lineage>
        <taxon>Eukaryota</taxon>
        <taxon>Metazoa</taxon>
        <taxon>Chordata</taxon>
        <taxon>Craniata</taxon>
        <taxon>Vertebrata</taxon>
        <taxon>Euteleostomi</taxon>
        <taxon>Amphibia</taxon>
        <taxon>Batrachia</taxon>
        <taxon>Caudata</taxon>
        <taxon>Salamandroidea</taxon>
        <taxon>Salamandridae</taxon>
        <taxon>Pleurodelinae</taxon>
        <taxon>Pleurodeles</taxon>
    </lineage>
</organism>
<gene>
    <name evidence="1" type="ORF">NDU88_005399</name>
</gene>
<proteinExistence type="predicted"/>